<dbReference type="InterPro" id="IPR036097">
    <property type="entry name" value="HisK_dim/P_sf"/>
</dbReference>
<evidence type="ECO:0000256" key="7">
    <source>
        <dbReference type="ARBA" id="ARBA00022777"/>
    </source>
</evidence>
<dbReference type="SMART" id="SM00388">
    <property type="entry name" value="HisKA"/>
    <property type="match status" value="1"/>
</dbReference>
<dbReference type="SUPFAM" id="SSF47384">
    <property type="entry name" value="Homodimeric domain of signal transducing histidine kinase"/>
    <property type="match status" value="1"/>
</dbReference>
<dbReference type="SMART" id="SM00304">
    <property type="entry name" value="HAMP"/>
    <property type="match status" value="1"/>
</dbReference>
<dbReference type="InterPro" id="IPR003661">
    <property type="entry name" value="HisK_dim/P_dom"/>
</dbReference>
<dbReference type="InterPro" id="IPR050428">
    <property type="entry name" value="TCS_sensor_his_kinase"/>
</dbReference>
<dbReference type="CDD" id="cd00075">
    <property type="entry name" value="HATPase"/>
    <property type="match status" value="1"/>
</dbReference>
<feature type="transmembrane region" description="Helical" evidence="11">
    <location>
        <begin position="96"/>
        <end position="115"/>
    </location>
</feature>
<evidence type="ECO:0000256" key="11">
    <source>
        <dbReference type="SAM" id="Phobius"/>
    </source>
</evidence>
<dbReference type="CDD" id="cd00082">
    <property type="entry name" value="HisKA"/>
    <property type="match status" value="1"/>
</dbReference>
<organism evidence="14 15">
    <name type="scientific">Promicromonospora aerolata</name>
    <dbReference type="NCBI Taxonomy" id="195749"/>
    <lineage>
        <taxon>Bacteria</taxon>
        <taxon>Bacillati</taxon>
        <taxon>Actinomycetota</taxon>
        <taxon>Actinomycetes</taxon>
        <taxon>Micrococcales</taxon>
        <taxon>Promicromonosporaceae</taxon>
        <taxon>Promicromonospora</taxon>
    </lineage>
</organism>
<dbReference type="InterPro" id="IPR005467">
    <property type="entry name" value="His_kinase_dom"/>
</dbReference>
<dbReference type="SUPFAM" id="SSF158472">
    <property type="entry name" value="HAMP domain-like"/>
    <property type="match status" value="1"/>
</dbReference>
<dbReference type="InterPro" id="IPR036890">
    <property type="entry name" value="HATPase_C_sf"/>
</dbReference>
<evidence type="ECO:0000256" key="1">
    <source>
        <dbReference type="ARBA" id="ARBA00000085"/>
    </source>
</evidence>
<dbReference type="Gene3D" id="3.30.565.10">
    <property type="entry name" value="Histidine kinase-like ATPase, C-terminal domain"/>
    <property type="match status" value="1"/>
</dbReference>
<keyword evidence="7 14" id="KW-0418">Kinase</keyword>
<dbReference type="Gene3D" id="1.10.287.130">
    <property type="match status" value="1"/>
</dbReference>
<dbReference type="Pfam" id="PF00672">
    <property type="entry name" value="HAMP"/>
    <property type="match status" value="1"/>
</dbReference>
<evidence type="ECO:0000313" key="15">
    <source>
        <dbReference type="Proteomes" id="UP001597338"/>
    </source>
</evidence>
<evidence type="ECO:0000256" key="9">
    <source>
        <dbReference type="ARBA" id="ARBA00023012"/>
    </source>
</evidence>
<dbReference type="EMBL" id="JBHUHF010000001">
    <property type="protein sequence ID" value="MFD2025803.1"/>
    <property type="molecule type" value="Genomic_DNA"/>
</dbReference>
<keyword evidence="4" id="KW-0597">Phosphoprotein</keyword>
<dbReference type="SMART" id="SM00387">
    <property type="entry name" value="HATPase_c"/>
    <property type="match status" value="1"/>
</dbReference>
<keyword evidence="8 11" id="KW-1133">Transmembrane helix</keyword>
<sequence>MTFRGLPGWARTVRMRLALTYSATLFGITALILAGVYFALSQTIVAAPLDPVTVKRFEKKSDGSIAYRPGEQFQAADLDSVQHAVNFTALQTLRDYSAVALAVMFLLSVVVGWWVSGRALRPVGAVTRTAQEIGATDLSRRIGATGPQDELRTLADTIDGMLDRLDRAFTAERRLIEDVSHELRNPVMVVQANVEAVLGNEEADQTQRAEATAVVLGATSRMSRLLEDLLATARFRSEAFADKEVDLAALAEGAVRDNRAVAERRGVSLVERTHPGPVAYGDANALGRAVDNLLSNAVRLAPASSAITVGVGSRRGWAWIAVADEGPGVPAEARDRIFDRFYRGENGNGAGAGAAGGVAGGGDAVGPAGGPAGGPAAVPAERPDGSGLGLAIARQVAESHNGHLLHTDHGTSGSTFTVWLPDRTLDRATDRGDTPPTGDPLAT</sequence>
<feature type="domain" description="HAMP" evidence="13">
    <location>
        <begin position="117"/>
        <end position="170"/>
    </location>
</feature>
<dbReference type="CDD" id="cd06225">
    <property type="entry name" value="HAMP"/>
    <property type="match status" value="1"/>
</dbReference>
<comment type="subcellular location">
    <subcellularLocation>
        <location evidence="2">Cell membrane</location>
    </subcellularLocation>
</comment>
<dbReference type="EC" id="2.7.13.3" evidence="3"/>
<keyword evidence="5" id="KW-0808">Transferase</keyword>
<comment type="catalytic activity">
    <reaction evidence="1">
        <text>ATP + protein L-histidine = ADP + protein N-phospho-L-histidine.</text>
        <dbReference type="EC" id="2.7.13.3"/>
    </reaction>
</comment>
<dbReference type="PANTHER" id="PTHR45436">
    <property type="entry name" value="SENSOR HISTIDINE KINASE YKOH"/>
    <property type="match status" value="1"/>
</dbReference>
<evidence type="ECO:0000313" key="14">
    <source>
        <dbReference type="EMBL" id="MFD2025803.1"/>
    </source>
</evidence>
<dbReference type="InterPro" id="IPR004358">
    <property type="entry name" value="Sig_transdc_His_kin-like_C"/>
</dbReference>
<dbReference type="PROSITE" id="PS50885">
    <property type="entry name" value="HAMP"/>
    <property type="match status" value="1"/>
</dbReference>
<feature type="transmembrane region" description="Helical" evidence="11">
    <location>
        <begin position="21"/>
        <end position="40"/>
    </location>
</feature>
<protein>
    <recommendedName>
        <fullName evidence="3">histidine kinase</fullName>
        <ecNumber evidence="3">2.7.13.3</ecNumber>
    </recommendedName>
</protein>
<name>A0ABW4V701_9MICO</name>
<evidence type="ECO:0000256" key="5">
    <source>
        <dbReference type="ARBA" id="ARBA00022679"/>
    </source>
</evidence>
<evidence type="ECO:0000256" key="4">
    <source>
        <dbReference type="ARBA" id="ARBA00022553"/>
    </source>
</evidence>
<gene>
    <name evidence="14" type="ORF">ACFSL2_09805</name>
</gene>
<dbReference type="PRINTS" id="PR00344">
    <property type="entry name" value="BCTRLSENSOR"/>
</dbReference>
<dbReference type="GO" id="GO:0016301">
    <property type="term" value="F:kinase activity"/>
    <property type="evidence" value="ECO:0007669"/>
    <property type="project" value="UniProtKB-KW"/>
</dbReference>
<evidence type="ECO:0000259" key="12">
    <source>
        <dbReference type="PROSITE" id="PS50109"/>
    </source>
</evidence>
<dbReference type="Pfam" id="PF02518">
    <property type="entry name" value="HATPase_c"/>
    <property type="match status" value="2"/>
</dbReference>
<dbReference type="SUPFAM" id="SSF55874">
    <property type="entry name" value="ATPase domain of HSP90 chaperone/DNA topoisomerase II/histidine kinase"/>
    <property type="match status" value="1"/>
</dbReference>
<keyword evidence="6 11" id="KW-0812">Transmembrane</keyword>
<feature type="domain" description="Histidine kinase" evidence="12">
    <location>
        <begin position="178"/>
        <end position="424"/>
    </location>
</feature>
<evidence type="ECO:0000256" key="6">
    <source>
        <dbReference type="ARBA" id="ARBA00022692"/>
    </source>
</evidence>
<reference evidence="15" key="1">
    <citation type="journal article" date="2019" name="Int. J. Syst. Evol. Microbiol.">
        <title>The Global Catalogue of Microorganisms (GCM) 10K type strain sequencing project: providing services to taxonomists for standard genome sequencing and annotation.</title>
        <authorList>
            <consortium name="The Broad Institute Genomics Platform"/>
            <consortium name="The Broad Institute Genome Sequencing Center for Infectious Disease"/>
            <person name="Wu L."/>
            <person name="Ma J."/>
        </authorList>
    </citation>
    <scope>NUCLEOTIDE SEQUENCE [LARGE SCALE GENOMIC DNA]</scope>
    <source>
        <strain evidence="15">CCM 7043</strain>
    </source>
</reference>
<evidence type="ECO:0000259" key="13">
    <source>
        <dbReference type="PROSITE" id="PS50885"/>
    </source>
</evidence>
<dbReference type="PANTHER" id="PTHR45436:SF5">
    <property type="entry name" value="SENSOR HISTIDINE KINASE TRCS"/>
    <property type="match status" value="1"/>
</dbReference>
<evidence type="ECO:0000256" key="3">
    <source>
        <dbReference type="ARBA" id="ARBA00012438"/>
    </source>
</evidence>
<dbReference type="InterPro" id="IPR003594">
    <property type="entry name" value="HATPase_dom"/>
</dbReference>
<keyword evidence="15" id="KW-1185">Reference proteome</keyword>
<comment type="caution">
    <text evidence="14">The sequence shown here is derived from an EMBL/GenBank/DDBJ whole genome shotgun (WGS) entry which is preliminary data.</text>
</comment>
<accession>A0ABW4V701</accession>
<evidence type="ECO:0000256" key="8">
    <source>
        <dbReference type="ARBA" id="ARBA00022989"/>
    </source>
</evidence>
<dbReference type="Proteomes" id="UP001597338">
    <property type="component" value="Unassembled WGS sequence"/>
</dbReference>
<evidence type="ECO:0000256" key="2">
    <source>
        <dbReference type="ARBA" id="ARBA00004236"/>
    </source>
</evidence>
<keyword evidence="9" id="KW-0902">Two-component regulatory system</keyword>
<dbReference type="Gene3D" id="6.10.340.10">
    <property type="match status" value="1"/>
</dbReference>
<dbReference type="InterPro" id="IPR003660">
    <property type="entry name" value="HAMP_dom"/>
</dbReference>
<proteinExistence type="predicted"/>
<dbReference type="RefSeq" id="WP_377197677.1">
    <property type="nucleotide sequence ID" value="NZ_JBHUHF010000001.1"/>
</dbReference>
<keyword evidence="10 11" id="KW-0472">Membrane</keyword>
<dbReference type="Pfam" id="PF00512">
    <property type="entry name" value="HisKA"/>
    <property type="match status" value="1"/>
</dbReference>
<evidence type="ECO:0000256" key="10">
    <source>
        <dbReference type="ARBA" id="ARBA00023136"/>
    </source>
</evidence>
<dbReference type="PROSITE" id="PS50109">
    <property type="entry name" value="HIS_KIN"/>
    <property type="match status" value="1"/>
</dbReference>